<evidence type="ECO:0000313" key="3">
    <source>
        <dbReference type="EMBL" id="RJO61384.1"/>
    </source>
</evidence>
<organism evidence="3 4">
    <name type="scientific">candidate division WS5 bacterium</name>
    <dbReference type="NCBI Taxonomy" id="2093353"/>
    <lineage>
        <taxon>Bacteria</taxon>
        <taxon>candidate division WS5</taxon>
    </lineage>
</organism>
<evidence type="ECO:0000313" key="4">
    <source>
        <dbReference type="Proteomes" id="UP000285655"/>
    </source>
</evidence>
<dbReference type="Gene3D" id="1.10.530.10">
    <property type="match status" value="1"/>
</dbReference>
<feature type="domain" description="Transglycosylase SLT" evidence="2">
    <location>
        <begin position="118"/>
        <end position="175"/>
    </location>
</feature>
<comment type="caution">
    <text evidence="3">The sequence shown here is derived from an EMBL/GenBank/DDBJ whole genome shotgun (WGS) entry which is preliminary data.</text>
</comment>
<dbReference type="InterPro" id="IPR023346">
    <property type="entry name" value="Lysozyme-like_dom_sf"/>
</dbReference>
<gene>
    <name evidence="3" type="ORF">C4544_02600</name>
</gene>
<dbReference type="Proteomes" id="UP000285655">
    <property type="component" value="Unassembled WGS sequence"/>
</dbReference>
<sequence length="194" mass="21541">MLNRLSAAIAGVSIVASTTQVIAQPVDAPKTEIKNVKAVKQIQAVIEPPRTLPTKDDVAKSQIEKRLKEIAVQRQQEEERKRQEEAKAQEAAKAAQAEAVKAATKTSYNVEQWRPIIAKYPWPVEEAMLTMSRESGGNPNAVSATDDHGLFQIHNGLSNYGPAIYDPETNVKIAYGMYASRGWRPWYAVRGILW</sequence>
<evidence type="ECO:0000256" key="1">
    <source>
        <dbReference type="SAM" id="Coils"/>
    </source>
</evidence>
<dbReference type="EMBL" id="QZJW01000019">
    <property type="protein sequence ID" value="RJO61384.1"/>
    <property type="molecule type" value="Genomic_DNA"/>
</dbReference>
<evidence type="ECO:0000259" key="2">
    <source>
        <dbReference type="Pfam" id="PF01464"/>
    </source>
</evidence>
<dbReference type="InterPro" id="IPR008258">
    <property type="entry name" value="Transglycosylase_SLT_dom_1"/>
</dbReference>
<reference evidence="3 4" key="1">
    <citation type="journal article" date="2017" name="ISME J.">
        <title>Energy and carbon metabolisms in a deep terrestrial subsurface fluid microbial community.</title>
        <authorList>
            <person name="Momper L."/>
            <person name="Jungbluth S.P."/>
            <person name="Lee M.D."/>
            <person name="Amend J.P."/>
        </authorList>
    </citation>
    <scope>NUCLEOTIDE SEQUENCE [LARGE SCALE GENOMIC DNA]</scope>
    <source>
        <strain evidence="3">SURF_29</strain>
    </source>
</reference>
<name>A0A419DE46_9BACT</name>
<dbReference type="Pfam" id="PF01464">
    <property type="entry name" value="SLT"/>
    <property type="match status" value="1"/>
</dbReference>
<dbReference type="SUPFAM" id="SSF53955">
    <property type="entry name" value="Lysozyme-like"/>
    <property type="match status" value="1"/>
</dbReference>
<keyword evidence="1" id="KW-0175">Coiled coil</keyword>
<dbReference type="AlphaFoldDB" id="A0A419DE46"/>
<proteinExistence type="predicted"/>
<protein>
    <recommendedName>
        <fullName evidence="2">Transglycosylase SLT domain-containing protein</fullName>
    </recommendedName>
</protein>
<feature type="coiled-coil region" evidence="1">
    <location>
        <begin position="60"/>
        <end position="100"/>
    </location>
</feature>
<accession>A0A419DE46</accession>